<dbReference type="AlphaFoldDB" id="A0A3T0JMT9"/>
<protein>
    <submittedName>
        <fullName evidence="1">Uncharacterized protein</fullName>
    </submittedName>
</protein>
<sequence>MQAQKNAGKRGLGRLCACILRGFSGPVAELAAKGLTVAWGRVARNRGQVVAGLAIFQMCGATVMLHA</sequence>
<organism evidence="1 2">
    <name type="scientific">Pseudomonas syringae</name>
    <dbReference type="NCBI Taxonomy" id="317"/>
    <lineage>
        <taxon>Bacteria</taxon>
        <taxon>Pseudomonadati</taxon>
        <taxon>Pseudomonadota</taxon>
        <taxon>Gammaproteobacteria</taxon>
        <taxon>Pseudomonadales</taxon>
        <taxon>Pseudomonadaceae</taxon>
        <taxon>Pseudomonas</taxon>
    </lineage>
</organism>
<dbReference type="Proteomes" id="UP000282760">
    <property type="component" value="Chromosome"/>
</dbReference>
<reference evidence="1 2" key="1">
    <citation type="submission" date="2017-11" db="EMBL/GenBank/DDBJ databases">
        <title>Effect of PGPRs.</title>
        <authorList>
            <person name="Oliva R."/>
            <person name="Nong J."/>
            <person name="Roman V."/>
        </authorList>
    </citation>
    <scope>NUCLEOTIDE SEQUENCE [LARGE SCALE GENOMIC DNA]</scope>
    <source>
        <strain evidence="1">Inb918</strain>
    </source>
</reference>
<dbReference type="EMBL" id="CP024646">
    <property type="protein sequence ID" value="AZV24746.1"/>
    <property type="molecule type" value="Genomic_DNA"/>
</dbReference>
<evidence type="ECO:0000313" key="1">
    <source>
        <dbReference type="EMBL" id="AZV24746.1"/>
    </source>
</evidence>
<proteinExistence type="predicted"/>
<gene>
    <name evidence="1" type="ORF">CT157_01580</name>
</gene>
<accession>A0A3T0JMT9</accession>
<name>A0A3T0JMT9_PSESX</name>
<evidence type="ECO:0000313" key="2">
    <source>
        <dbReference type="Proteomes" id="UP000282760"/>
    </source>
</evidence>